<evidence type="ECO:0000313" key="2">
    <source>
        <dbReference type="EMBL" id="SDB83795.1"/>
    </source>
</evidence>
<evidence type="ECO:0000313" key="3">
    <source>
        <dbReference type="Proteomes" id="UP000242949"/>
    </source>
</evidence>
<keyword evidence="1" id="KW-0472">Membrane</keyword>
<feature type="transmembrane region" description="Helical" evidence="1">
    <location>
        <begin position="140"/>
        <end position="161"/>
    </location>
</feature>
<dbReference type="STRING" id="1612202.SAMN05421734_101350"/>
<feature type="transmembrane region" description="Helical" evidence="1">
    <location>
        <begin position="167"/>
        <end position="185"/>
    </location>
</feature>
<keyword evidence="3" id="KW-1185">Reference proteome</keyword>
<accession>A0A1G6GPW0</accession>
<gene>
    <name evidence="2" type="ORF">SAMN05421734_101350</name>
</gene>
<keyword evidence="1" id="KW-0812">Transmembrane</keyword>
<protein>
    <submittedName>
        <fullName evidence="2">Uncharacterized protein</fullName>
    </submittedName>
</protein>
<reference evidence="3" key="1">
    <citation type="submission" date="2016-09" db="EMBL/GenBank/DDBJ databases">
        <authorList>
            <person name="Varghese N."/>
            <person name="Submissions S."/>
        </authorList>
    </citation>
    <scope>NUCLEOTIDE SEQUENCE [LARGE SCALE GENOMIC DNA]</scope>
    <source>
        <strain evidence="3">S5</strain>
    </source>
</reference>
<evidence type="ECO:0000256" key="1">
    <source>
        <dbReference type="SAM" id="Phobius"/>
    </source>
</evidence>
<sequence>MKQQHETKDEHKLSSIKNFEEKYLIRSTYWFGSHFARFIAAITLAYTISFLLVAFGNKISVPWIWYVLLFMGVKEWIFIGRNSHKVKQEHKEFNETEVTMDKVRDWLLNEQQLQSVEALTFFKDHLSQSVKKHASYHISALRSISYVASLPLVFSTLNSLFSWAKDSSWLVTFLFLYIVAMFLLLNNMYVDKDMYNEIHYNNQRIHDIKNITNQLIEEKLVADKSKLDVRLKRNKERYFLT</sequence>
<organism evidence="2 3">
    <name type="scientific">Pelagirhabdus alkalitolerans</name>
    <dbReference type="NCBI Taxonomy" id="1612202"/>
    <lineage>
        <taxon>Bacteria</taxon>
        <taxon>Bacillati</taxon>
        <taxon>Bacillota</taxon>
        <taxon>Bacilli</taxon>
        <taxon>Bacillales</taxon>
        <taxon>Bacillaceae</taxon>
        <taxon>Pelagirhabdus</taxon>
    </lineage>
</organism>
<feature type="transmembrane region" description="Helical" evidence="1">
    <location>
        <begin position="63"/>
        <end position="79"/>
    </location>
</feature>
<name>A0A1G6GPW0_9BACI</name>
<dbReference type="RefSeq" id="WP_090792329.1">
    <property type="nucleotide sequence ID" value="NZ_FMYI01000001.1"/>
</dbReference>
<dbReference type="AlphaFoldDB" id="A0A1G6GPW0"/>
<proteinExistence type="predicted"/>
<keyword evidence="1" id="KW-1133">Transmembrane helix</keyword>
<feature type="transmembrane region" description="Helical" evidence="1">
    <location>
        <begin position="35"/>
        <end position="57"/>
    </location>
</feature>
<dbReference type="Proteomes" id="UP000242949">
    <property type="component" value="Unassembled WGS sequence"/>
</dbReference>
<dbReference type="EMBL" id="FMYI01000001">
    <property type="protein sequence ID" value="SDB83795.1"/>
    <property type="molecule type" value="Genomic_DNA"/>
</dbReference>